<dbReference type="KEGG" id="ccp:CHC_T00001092001"/>
<protein>
    <recommendedName>
        <fullName evidence="4">Nuclear pore protein</fullName>
    </recommendedName>
</protein>
<dbReference type="RefSeq" id="XP_005712711.1">
    <property type="nucleotide sequence ID" value="XM_005712654.1"/>
</dbReference>
<dbReference type="EMBL" id="HG001600">
    <property type="protein sequence ID" value="CDF32910.1"/>
    <property type="molecule type" value="Genomic_DNA"/>
</dbReference>
<keyword evidence="4" id="KW-0906">Nuclear pore complex</keyword>
<accession>R7Q618</accession>
<dbReference type="GO" id="GO:0006606">
    <property type="term" value="P:protein import into nucleus"/>
    <property type="evidence" value="ECO:0007669"/>
    <property type="project" value="TreeGrafter"/>
</dbReference>
<dbReference type="Pfam" id="PF04097">
    <property type="entry name" value="Nic96"/>
    <property type="match status" value="1"/>
</dbReference>
<comment type="similarity">
    <text evidence="2 4">Belongs to the nucleoporin interacting component (NIC) family.</text>
</comment>
<dbReference type="PANTHER" id="PTHR11225">
    <property type="entry name" value="NUCLEAR PORE COMPLEX PROTEIN NUP93 NUCLEOPORIN NUP93 DEAD EYE PROTEIN"/>
    <property type="match status" value="1"/>
</dbReference>
<keyword evidence="4" id="KW-0509">mRNA transport</keyword>
<dbReference type="AlphaFoldDB" id="R7Q618"/>
<evidence type="ECO:0000313" key="5">
    <source>
        <dbReference type="EMBL" id="CDF32910.1"/>
    </source>
</evidence>
<dbReference type="Gramene" id="CDF32910">
    <property type="protein sequence ID" value="CDF32910"/>
    <property type="gene ID" value="CHC_T00001092001"/>
</dbReference>
<proteinExistence type="inferred from homology"/>
<sequence>MCDGLPIWPQVYYCLRAGSRETGLEILVDALQAGCTDASVILIEQCLRASLTAGERGALPEMLLERLVQEYGLSVQRGEDPYERACYVVLGRLDPAAGDKLALPDSDYSLLFYSIEDYLWLRLSIVRLDTDERAPESLRMYELPMKCIQEEVRRFGPAHFDPQGDTPTFYAFVLLLTGQFSAAIEYLDGGARAIAEATHVAYILYYYGILREPGGVDAGAADGANFCFDYAELLWRYVTRFSRTDATAAAVYLFTLRDGVVRKELLQRLVLETKEFDLLLGTKAFRDDGRGGRQAGVLQELWPLGGRDGTVGGSWMSVVADAARAADEAGDRASAVQLYDVAGARGKVVGILIDRLSAELTSRNTASRDVTFKEAMKYRQGLENDRMHRPLERMEGDVLLGQLLPSLDLLLGMGEFFELIWEKQFERAWELLDKMDFLPRTDGQLVSKISELKVGGGVWADAVCDRVPEIVLGAMEVLAGLHGMQRRSGREIGGSGLWSTQTLRTAAKTLVNFSGMLPNVSADVSARLVRLDVLMN</sequence>
<reference evidence="6" key="1">
    <citation type="journal article" date="2013" name="Proc. Natl. Acad. Sci. U.S.A.">
        <title>Genome structure and metabolic features in the red seaweed Chondrus crispus shed light on evolution of the Archaeplastida.</title>
        <authorList>
            <person name="Collen J."/>
            <person name="Porcel B."/>
            <person name="Carre W."/>
            <person name="Ball S.G."/>
            <person name="Chaparro C."/>
            <person name="Tonon T."/>
            <person name="Barbeyron T."/>
            <person name="Michel G."/>
            <person name="Noel B."/>
            <person name="Valentin K."/>
            <person name="Elias M."/>
            <person name="Artiguenave F."/>
            <person name="Arun A."/>
            <person name="Aury J.M."/>
            <person name="Barbosa-Neto J.F."/>
            <person name="Bothwell J.H."/>
            <person name="Bouget F.Y."/>
            <person name="Brillet L."/>
            <person name="Cabello-Hurtado F."/>
            <person name="Capella-Gutierrez S."/>
            <person name="Charrier B."/>
            <person name="Cladiere L."/>
            <person name="Cock J.M."/>
            <person name="Coelho S.M."/>
            <person name="Colleoni C."/>
            <person name="Czjzek M."/>
            <person name="Da Silva C."/>
            <person name="Delage L."/>
            <person name="Denoeud F."/>
            <person name="Deschamps P."/>
            <person name="Dittami S.M."/>
            <person name="Gabaldon T."/>
            <person name="Gachon C.M."/>
            <person name="Groisillier A."/>
            <person name="Herve C."/>
            <person name="Jabbari K."/>
            <person name="Katinka M."/>
            <person name="Kloareg B."/>
            <person name="Kowalczyk N."/>
            <person name="Labadie K."/>
            <person name="Leblanc C."/>
            <person name="Lopez P.J."/>
            <person name="McLachlan D.H."/>
            <person name="Meslet-Cladiere L."/>
            <person name="Moustafa A."/>
            <person name="Nehr Z."/>
            <person name="Nyvall Collen P."/>
            <person name="Panaud O."/>
            <person name="Partensky F."/>
            <person name="Poulain J."/>
            <person name="Rensing S.A."/>
            <person name="Rousvoal S."/>
            <person name="Samson G."/>
            <person name="Symeonidi A."/>
            <person name="Weissenbach J."/>
            <person name="Zambounis A."/>
            <person name="Wincker P."/>
            <person name="Boyen C."/>
        </authorList>
    </citation>
    <scope>NUCLEOTIDE SEQUENCE [LARGE SCALE GENOMIC DNA]</scope>
    <source>
        <strain evidence="6">cv. Stackhouse</strain>
    </source>
</reference>
<dbReference type="GO" id="GO:0016973">
    <property type="term" value="P:poly(A)+ mRNA export from nucleus"/>
    <property type="evidence" value="ECO:0007669"/>
    <property type="project" value="TreeGrafter"/>
</dbReference>
<evidence type="ECO:0000256" key="3">
    <source>
        <dbReference type="ARBA" id="ARBA00023242"/>
    </source>
</evidence>
<keyword evidence="6" id="KW-1185">Reference proteome</keyword>
<keyword evidence="4" id="KW-0653">Protein transport</keyword>
<evidence type="ECO:0000256" key="1">
    <source>
        <dbReference type="ARBA" id="ARBA00004259"/>
    </source>
</evidence>
<dbReference type="STRING" id="2769.R7Q618"/>
<comment type="subcellular location">
    <subcellularLocation>
        <location evidence="1">Nucleus envelope</location>
    </subcellularLocation>
    <subcellularLocation>
        <location evidence="4">Nucleus</location>
        <location evidence="4">Nuclear pore complex</location>
    </subcellularLocation>
</comment>
<evidence type="ECO:0000313" key="6">
    <source>
        <dbReference type="Proteomes" id="UP000012073"/>
    </source>
</evidence>
<dbReference type="Proteomes" id="UP000012073">
    <property type="component" value="Unassembled WGS sequence"/>
</dbReference>
<keyword evidence="4" id="KW-0472">Membrane</keyword>
<evidence type="ECO:0000256" key="4">
    <source>
        <dbReference type="RuleBase" id="RU364035"/>
    </source>
</evidence>
<dbReference type="PhylomeDB" id="R7Q618"/>
<dbReference type="GeneID" id="17320430"/>
<keyword evidence="4" id="KW-0811">Translocation</keyword>
<dbReference type="InterPro" id="IPR007231">
    <property type="entry name" value="Nucleoporin_int_Nup93/Nic96"/>
</dbReference>
<gene>
    <name evidence="5" type="ORF">CHC_T00001092001</name>
</gene>
<keyword evidence="3 4" id="KW-0539">Nucleus</keyword>
<dbReference type="GO" id="GO:0017056">
    <property type="term" value="F:structural constituent of nuclear pore"/>
    <property type="evidence" value="ECO:0007669"/>
    <property type="project" value="InterPro"/>
</dbReference>
<dbReference type="PANTHER" id="PTHR11225:SF4">
    <property type="entry name" value="NUCLEAR PORE COMPLEX PROTEIN NUP93"/>
    <property type="match status" value="1"/>
</dbReference>
<dbReference type="OMA" id="WMKHIID"/>
<dbReference type="OrthoDB" id="1918363at2759"/>
<organism evidence="5 6">
    <name type="scientific">Chondrus crispus</name>
    <name type="common">Carrageen Irish moss</name>
    <name type="synonym">Polymorpha crispa</name>
    <dbReference type="NCBI Taxonomy" id="2769"/>
    <lineage>
        <taxon>Eukaryota</taxon>
        <taxon>Rhodophyta</taxon>
        <taxon>Florideophyceae</taxon>
        <taxon>Rhodymeniophycidae</taxon>
        <taxon>Gigartinales</taxon>
        <taxon>Gigartinaceae</taxon>
        <taxon>Chondrus</taxon>
    </lineage>
</organism>
<name>R7Q618_CHOCR</name>
<keyword evidence="4" id="KW-0813">Transport</keyword>
<dbReference type="GO" id="GO:0005643">
    <property type="term" value="C:nuclear pore"/>
    <property type="evidence" value="ECO:0007669"/>
    <property type="project" value="UniProtKB-SubCell"/>
</dbReference>
<evidence type="ECO:0000256" key="2">
    <source>
        <dbReference type="ARBA" id="ARBA00010186"/>
    </source>
</evidence>